<accession>A0ABD1U0R2</accession>
<organism evidence="1 2">
    <name type="scientific">Abeliophyllum distichum</name>
    <dbReference type="NCBI Taxonomy" id="126358"/>
    <lineage>
        <taxon>Eukaryota</taxon>
        <taxon>Viridiplantae</taxon>
        <taxon>Streptophyta</taxon>
        <taxon>Embryophyta</taxon>
        <taxon>Tracheophyta</taxon>
        <taxon>Spermatophyta</taxon>
        <taxon>Magnoliopsida</taxon>
        <taxon>eudicotyledons</taxon>
        <taxon>Gunneridae</taxon>
        <taxon>Pentapetalae</taxon>
        <taxon>asterids</taxon>
        <taxon>lamiids</taxon>
        <taxon>Lamiales</taxon>
        <taxon>Oleaceae</taxon>
        <taxon>Forsythieae</taxon>
        <taxon>Abeliophyllum</taxon>
    </lineage>
</organism>
<evidence type="ECO:0000313" key="1">
    <source>
        <dbReference type="EMBL" id="KAL2518554.1"/>
    </source>
</evidence>
<dbReference type="EMBL" id="JBFOLK010000004">
    <property type="protein sequence ID" value="KAL2518554.1"/>
    <property type="molecule type" value="Genomic_DNA"/>
</dbReference>
<proteinExistence type="predicted"/>
<reference evidence="2" key="1">
    <citation type="submission" date="2024-07" db="EMBL/GenBank/DDBJ databases">
        <title>Two chromosome-level genome assemblies of Korean endemic species Abeliophyllum distichum and Forsythia ovata (Oleaceae).</title>
        <authorList>
            <person name="Jang H."/>
        </authorList>
    </citation>
    <scope>NUCLEOTIDE SEQUENCE [LARGE SCALE GENOMIC DNA]</scope>
</reference>
<evidence type="ECO:0000313" key="2">
    <source>
        <dbReference type="Proteomes" id="UP001604336"/>
    </source>
</evidence>
<sequence length="109" mass="11759">MAAFPSKPNNNSLLSFSSGTFSYFSNLTSQFLGAPKARTTFGWGRTTRKLGPSSGSRPLVGWGSAEMELIPKVPDFMAGKSAIRNSLGRIMVSHRGDGWGRSDCSKELI</sequence>
<gene>
    <name evidence="1" type="ORF">Adt_14801</name>
</gene>
<dbReference type="AlphaFoldDB" id="A0ABD1U0R2"/>
<protein>
    <submittedName>
        <fullName evidence="1">Uncharacterized protein</fullName>
    </submittedName>
</protein>
<name>A0ABD1U0R2_9LAMI</name>
<keyword evidence="2" id="KW-1185">Reference proteome</keyword>
<comment type="caution">
    <text evidence="1">The sequence shown here is derived from an EMBL/GenBank/DDBJ whole genome shotgun (WGS) entry which is preliminary data.</text>
</comment>
<dbReference type="Proteomes" id="UP001604336">
    <property type="component" value="Unassembled WGS sequence"/>
</dbReference>